<keyword evidence="5" id="KW-0862">Zinc</keyword>
<evidence type="ECO:0000313" key="15">
    <source>
        <dbReference type="Proteomes" id="UP001208692"/>
    </source>
</evidence>
<comment type="subcellular location">
    <subcellularLocation>
        <location evidence="1">Membrane</location>
        <topology evidence="1">Multi-pass membrane protein</topology>
    </subcellularLocation>
</comment>
<evidence type="ECO:0000313" key="13">
    <source>
        <dbReference type="EMBL" id="GJM54082.1"/>
    </source>
</evidence>
<name>A0AAV5B0F9_9FLAO</name>
<dbReference type="PANTHER" id="PTHR11562:SF17">
    <property type="entry name" value="RE54080P-RELATED"/>
    <property type="match status" value="1"/>
</dbReference>
<evidence type="ECO:0000256" key="5">
    <source>
        <dbReference type="ARBA" id="ARBA00022906"/>
    </source>
</evidence>
<dbReference type="InterPro" id="IPR002524">
    <property type="entry name" value="Cation_efflux"/>
</dbReference>
<evidence type="ECO:0000256" key="6">
    <source>
        <dbReference type="ARBA" id="ARBA00022989"/>
    </source>
</evidence>
<dbReference type="PANTHER" id="PTHR11562">
    <property type="entry name" value="CATION EFFLUX PROTEIN/ ZINC TRANSPORTER"/>
    <property type="match status" value="1"/>
</dbReference>
<feature type="domain" description="Cation efflux protein cytoplasmic" evidence="11">
    <location>
        <begin position="216"/>
        <end position="290"/>
    </location>
</feature>
<dbReference type="InterPro" id="IPR027469">
    <property type="entry name" value="Cation_efflux_TMD_sf"/>
</dbReference>
<evidence type="ECO:0000256" key="8">
    <source>
        <dbReference type="ARBA" id="ARBA00023136"/>
    </source>
</evidence>
<accession>A0AAV5B0F9</accession>
<evidence type="ECO:0000256" key="2">
    <source>
        <dbReference type="ARBA" id="ARBA00008873"/>
    </source>
</evidence>
<dbReference type="GO" id="GO:0005385">
    <property type="term" value="F:zinc ion transmembrane transporter activity"/>
    <property type="evidence" value="ECO:0007669"/>
    <property type="project" value="TreeGrafter"/>
</dbReference>
<dbReference type="SUPFAM" id="SSF161111">
    <property type="entry name" value="Cation efflux protein transmembrane domain-like"/>
    <property type="match status" value="1"/>
</dbReference>
<dbReference type="AlphaFoldDB" id="A0AAV5B0F9"/>
<organism evidence="12 14">
    <name type="scientific">Capnocytophaga catalasegens</name>
    <dbReference type="NCBI Taxonomy" id="1004260"/>
    <lineage>
        <taxon>Bacteria</taxon>
        <taxon>Pseudomonadati</taxon>
        <taxon>Bacteroidota</taxon>
        <taxon>Flavobacteriia</taxon>
        <taxon>Flavobacteriales</taxon>
        <taxon>Flavobacteriaceae</taxon>
        <taxon>Capnocytophaga</taxon>
    </lineage>
</organism>
<keyword evidence="8 9" id="KW-0472">Membrane</keyword>
<dbReference type="Pfam" id="PF01545">
    <property type="entry name" value="Cation_efflux"/>
    <property type="match status" value="1"/>
</dbReference>
<evidence type="ECO:0000313" key="14">
    <source>
        <dbReference type="Proteomes" id="UP001207736"/>
    </source>
</evidence>
<keyword evidence="7" id="KW-0406">Ion transport</keyword>
<evidence type="ECO:0000256" key="1">
    <source>
        <dbReference type="ARBA" id="ARBA00004141"/>
    </source>
</evidence>
<keyword evidence="6 9" id="KW-1133">Transmembrane helix</keyword>
<evidence type="ECO:0000259" key="10">
    <source>
        <dbReference type="Pfam" id="PF01545"/>
    </source>
</evidence>
<keyword evidence="5" id="KW-0864">Zinc transport</keyword>
<reference evidence="12 15" key="1">
    <citation type="submission" date="2021-11" db="EMBL/GenBank/DDBJ databases">
        <title>Draft genome sequence of Capnocytophaga sp. strain KC07075 isolated from cat oral cavity.</title>
        <authorList>
            <person name="Suzuki M."/>
            <person name="Imaoka K."/>
            <person name="Kimura M."/>
            <person name="Morikawa S."/>
            <person name="Maeda K."/>
        </authorList>
    </citation>
    <scope>NUCLEOTIDE SEQUENCE</scope>
    <source>
        <strain evidence="12">KC07075</strain>
        <strain evidence="13 15">KC07079</strain>
    </source>
</reference>
<keyword evidence="15" id="KW-1185">Reference proteome</keyword>
<evidence type="ECO:0000313" key="12">
    <source>
        <dbReference type="EMBL" id="GJM51108.1"/>
    </source>
</evidence>
<dbReference type="InterPro" id="IPR058533">
    <property type="entry name" value="Cation_efflux_TM"/>
</dbReference>
<feature type="transmembrane region" description="Helical" evidence="9">
    <location>
        <begin position="121"/>
        <end position="139"/>
    </location>
</feature>
<dbReference type="Proteomes" id="UP001208692">
    <property type="component" value="Unassembled WGS sequence"/>
</dbReference>
<feature type="transmembrane region" description="Helical" evidence="9">
    <location>
        <begin position="186"/>
        <end position="205"/>
    </location>
</feature>
<dbReference type="InterPro" id="IPR050681">
    <property type="entry name" value="CDF/SLC30A"/>
</dbReference>
<keyword evidence="4 9" id="KW-0812">Transmembrane</keyword>
<dbReference type="InterPro" id="IPR036837">
    <property type="entry name" value="Cation_efflux_CTD_sf"/>
</dbReference>
<dbReference type="EMBL" id="BQKB01000061">
    <property type="protein sequence ID" value="GJM54082.1"/>
    <property type="molecule type" value="Genomic_DNA"/>
</dbReference>
<dbReference type="Gene3D" id="1.20.1510.10">
    <property type="entry name" value="Cation efflux protein transmembrane domain"/>
    <property type="match status" value="1"/>
</dbReference>
<dbReference type="EMBL" id="BQKA01000039">
    <property type="protein sequence ID" value="GJM51108.1"/>
    <property type="molecule type" value="Genomic_DNA"/>
</dbReference>
<feature type="domain" description="Cation efflux protein transmembrane" evidence="10">
    <location>
        <begin position="22"/>
        <end position="203"/>
    </location>
</feature>
<proteinExistence type="inferred from homology"/>
<keyword evidence="3" id="KW-0813">Transport</keyword>
<evidence type="ECO:0000259" key="11">
    <source>
        <dbReference type="Pfam" id="PF16916"/>
    </source>
</evidence>
<dbReference type="Pfam" id="PF16916">
    <property type="entry name" value="ZT_dimer"/>
    <property type="match status" value="1"/>
</dbReference>
<feature type="transmembrane region" description="Helical" evidence="9">
    <location>
        <begin position="24"/>
        <end position="44"/>
    </location>
</feature>
<dbReference type="InterPro" id="IPR027470">
    <property type="entry name" value="Cation_efflux_CTD"/>
</dbReference>
<comment type="caution">
    <text evidence="12">The sequence shown here is derived from an EMBL/GenBank/DDBJ whole genome shotgun (WGS) entry which is preliminary data.</text>
</comment>
<evidence type="ECO:0000256" key="4">
    <source>
        <dbReference type="ARBA" id="ARBA00022692"/>
    </source>
</evidence>
<evidence type="ECO:0000256" key="3">
    <source>
        <dbReference type="ARBA" id="ARBA00022448"/>
    </source>
</evidence>
<feature type="transmembrane region" description="Helical" evidence="9">
    <location>
        <begin position="159"/>
        <end position="180"/>
    </location>
</feature>
<protein>
    <submittedName>
        <fullName evidence="12">Cation transporter</fullName>
    </submittedName>
</protein>
<comment type="similarity">
    <text evidence="2">Belongs to the cation diffusion facilitator (CDF) transporter (TC 2.A.4) family. SLC30A subfamily.</text>
</comment>
<sequence length="298" mass="34023">MSTHHHTHHHTHIHSNLKEMKTAFGLNLFFTIIEFVGGILTGSFAIITDAFHDLGDSIALGLAIWLEKYANRKPSEQYTYGYRRFSLLSAYILSTILIIGSVIMIYNAVEKLFTPYQVTTWGMILLALFGLLINGIAFWRMHQSGAKNQYNSRAMMLHFLEDVLGWVAVLVGGVVIYFTQWFWIDAILSLGIATFILYNAIPNWLNVTKIFLQKAPEQVNLKELTKQLQATQCVVNIHKLQLWTQDGHSHVATMHALVSQDRLSQTDSIRKQLQEVLHNFHINQAIIQVEAICNEKCE</sequence>
<dbReference type="GO" id="GO:0005886">
    <property type="term" value="C:plasma membrane"/>
    <property type="evidence" value="ECO:0007669"/>
    <property type="project" value="TreeGrafter"/>
</dbReference>
<feature type="transmembrane region" description="Helical" evidence="9">
    <location>
        <begin position="87"/>
        <end position="109"/>
    </location>
</feature>
<dbReference type="RefSeq" id="WP_264844902.1">
    <property type="nucleotide sequence ID" value="NZ_BPMA01000001.1"/>
</dbReference>
<evidence type="ECO:0000256" key="7">
    <source>
        <dbReference type="ARBA" id="ARBA00023065"/>
    </source>
</evidence>
<dbReference type="Proteomes" id="UP001207736">
    <property type="component" value="Unassembled WGS sequence"/>
</dbReference>
<dbReference type="NCBIfam" id="TIGR01297">
    <property type="entry name" value="CDF"/>
    <property type="match status" value="1"/>
</dbReference>
<dbReference type="SUPFAM" id="SSF160240">
    <property type="entry name" value="Cation efflux protein cytoplasmic domain-like"/>
    <property type="match status" value="1"/>
</dbReference>
<evidence type="ECO:0000256" key="9">
    <source>
        <dbReference type="SAM" id="Phobius"/>
    </source>
</evidence>
<gene>
    <name evidence="12" type="primary">czcD</name>
    <name evidence="12" type="ORF">RCZ15_20810</name>
    <name evidence="13" type="ORF">RCZ16_23980</name>
</gene>